<dbReference type="EMBL" id="NCEQ01000006">
    <property type="protein sequence ID" value="OYX57407.1"/>
    <property type="molecule type" value="Genomic_DNA"/>
</dbReference>
<dbReference type="PANTHER" id="PTHR13096">
    <property type="entry name" value="MINA53 MYC INDUCED NUCLEAR ANTIGEN"/>
    <property type="match status" value="1"/>
</dbReference>
<comment type="cofactor">
    <cofactor evidence="1">
        <name>Fe(2+)</name>
        <dbReference type="ChEBI" id="CHEBI:29033"/>
    </cofactor>
</comment>
<keyword evidence="2" id="KW-0479">Metal-binding</keyword>
<dbReference type="AlphaFoldDB" id="A0A258HLB2"/>
<sequence length="386" mass="42689">MHNRLEDPLGWLLGDAAGRFLDTCFEMEPVVIHHGDAERFRPLLSIAAVDRKIAELDLREGILSMANAKEPIQNSDFVAANGVVDRVAVARLYRRGGTVILNQLHQSDITLAAFCRAVERIFSCHVQTNIYLTPPGSQGFHTHYDSHDVFILQIEGEKAWRLYDRPVDAPYRGESFEPGKHPVGEPRQSFTLKAGDCAYVPRGLMHDASTSGECASLHITCGLLVKTWADLMLEAVSQVCVEDPSFRRSLPPGFANPGFDRSQAQEHFSELVARLAGLVEMGPSLDVITDLFIRSREPDVRGAIEGASRPLAARYRARPALWKLEDADPGLRLVVPGGDMTFARAPRAVLERALDGEPFAPHDLGWEEAEDVIRRLATTGLIEPID</sequence>
<evidence type="ECO:0000313" key="5">
    <source>
        <dbReference type="EMBL" id="OYX57407.1"/>
    </source>
</evidence>
<proteinExistence type="predicted"/>
<evidence type="ECO:0000259" key="4">
    <source>
        <dbReference type="PROSITE" id="PS51184"/>
    </source>
</evidence>
<dbReference type="InterPro" id="IPR039994">
    <property type="entry name" value="NO66-like"/>
</dbReference>
<dbReference type="GO" id="GO:0032453">
    <property type="term" value="F:histone H3K4 demethylase activity"/>
    <property type="evidence" value="ECO:0007669"/>
    <property type="project" value="TreeGrafter"/>
</dbReference>
<dbReference type="GO" id="GO:0046872">
    <property type="term" value="F:metal ion binding"/>
    <property type="evidence" value="ECO:0007669"/>
    <property type="project" value="UniProtKB-KW"/>
</dbReference>
<reference evidence="5 6" key="1">
    <citation type="submission" date="2017-03" db="EMBL/GenBank/DDBJ databases">
        <title>Lifting the veil on microbial sulfur biogeochemistry in mining wastewaters.</title>
        <authorList>
            <person name="Kantor R.S."/>
            <person name="Colenbrander Nelson T."/>
            <person name="Marshall S."/>
            <person name="Bennett D."/>
            <person name="Apte S."/>
            <person name="Camacho D."/>
            <person name="Thomas B.C."/>
            <person name="Warren L.A."/>
            <person name="Banfield J.F."/>
        </authorList>
    </citation>
    <scope>NUCLEOTIDE SEQUENCE [LARGE SCALE GENOMIC DNA]</scope>
    <source>
        <strain evidence="5">32-68-21</strain>
    </source>
</reference>
<dbReference type="Pfam" id="PF08007">
    <property type="entry name" value="JmjC_2"/>
    <property type="match status" value="1"/>
</dbReference>
<name>A0A258HLB2_9CAUL</name>
<evidence type="ECO:0000256" key="3">
    <source>
        <dbReference type="ARBA" id="ARBA00023004"/>
    </source>
</evidence>
<dbReference type="PROSITE" id="PS51184">
    <property type="entry name" value="JMJC"/>
    <property type="match status" value="1"/>
</dbReference>
<dbReference type="SUPFAM" id="SSF51197">
    <property type="entry name" value="Clavaminate synthase-like"/>
    <property type="match status" value="1"/>
</dbReference>
<dbReference type="PANTHER" id="PTHR13096:SF9">
    <property type="entry name" value="BIFUNCTIONAL LYSINE-SPECIFIC DEMETHYLASE AND HISTIDYL-HYDROXYLASE"/>
    <property type="match status" value="1"/>
</dbReference>
<protein>
    <recommendedName>
        <fullName evidence="4">JmjC domain-containing protein</fullName>
    </recommendedName>
</protein>
<dbReference type="Gene3D" id="2.60.120.650">
    <property type="entry name" value="Cupin"/>
    <property type="match status" value="1"/>
</dbReference>
<evidence type="ECO:0000256" key="1">
    <source>
        <dbReference type="ARBA" id="ARBA00001954"/>
    </source>
</evidence>
<feature type="domain" description="JmjC" evidence="4">
    <location>
        <begin position="100"/>
        <end position="240"/>
    </location>
</feature>
<gene>
    <name evidence="5" type="ORF">B7Y86_06805</name>
</gene>
<evidence type="ECO:0000313" key="6">
    <source>
        <dbReference type="Proteomes" id="UP000216147"/>
    </source>
</evidence>
<evidence type="ECO:0000256" key="2">
    <source>
        <dbReference type="ARBA" id="ARBA00022723"/>
    </source>
</evidence>
<dbReference type="InterPro" id="IPR003347">
    <property type="entry name" value="JmjC_dom"/>
</dbReference>
<organism evidence="5 6">
    <name type="scientific">Brevundimonas subvibrioides</name>
    <dbReference type="NCBI Taxonomy" id="74313"/>
    <lineage>
        <taxon>Bacteria</taxon>
        <taxon>Pseudomonadati</taxon>
        <taxon>Pseudomonadota</taxon>
        <taxon>Alphaproteobacteria</taxon>
        <taxon>Caulobacterales</taxon>
        <taxon>Caulobacteraceae</taxon>
        <taxon>Brevundimonas</taxon>
    </lineage>
</organism>
<accession>A0A258HLB2</accession>
<comment type="caution">
    <text evidence="5">The sequence shown here is derived from an EMBL/GenBank/DDBJ whole genome shotgun (WGS) entry which is preliminary data.</text>
</comment>
<keyword evidence="3" id="KW-0408">Iron</keyword>
<dbReference type="GO" id="GO:0051864">
    <property type="term" value="F:histone H3K36 demethylase activity"/>
    <property type="evidence" value="ECO:0007669"/>
    <property type="project" value="TreeGrafter"/>
</dbReference>
<dbReference type="Proteomes" id="UP000216147">
    <property type="component" value="Unassembled WGS sequence"/>
</dbReference>